<dbReference type="GO" id="GO:0032153">
    <property type="term" value="C:cell division site"/>
    <property type="evidence" value="ECO:0007669"/>
    <property type="project" value="UniProtKB-UniRule"/>
</dbReference>
<keyword evidence="3 5" id="KW-0472">Membrane</keyword>
<keyword evidence="2 5" id="KW-0132">Cell division</keyword>
<dbReference type="SUPFAM" id="SSF53067">
    <property type="entry name" value="Actin-like ATPase domain"/>
    <property type="match status" value="2"/>
</dbReference>
<dbReference type="PIRSF" id="PIRSF003101">
    <property type="entry name" value="FtsA"/>
    <property type="match status" value="1"/>
</dbReference>
<evidence type="ECO:0000259" key="7">
    <source>
        <dbReference type="SMART" id="SM00842"/>
    </source>
</evidence>
<keyword evidence="4 5" id="KW-0131">Cell cycle</keyword>
<dbReference type="Pfam" id="PF14450">
    <property type="entry name" value="FtsA"/>
    <property type="match status" value="1"/>
</dbReference>
<reference evidence="8 9" key="1">
    <citation type="submission" date="2018-10" db="EMBL/GenBank/DDBJ databases">
        <title>Comparative analysis of microorganisms from saline springs in Andes Mountain Range, Colombia.</title>
        <authorList>
            <person name="Rubin E."/>
        </authorList>
    </citation>
    <scope>NUCLEOTIDE SEQUENCE [LARGE SCALE GENOMIC DNA]</scope>
    <source>
        <strain evidence="8 9">USBA 36</strain>
    </source>
</reference>
<dbReference type="GO" id="GO:0009898">
    <property type="term" value="C:cytoplasmic side of plasma membrane"/>
    <property type="evidence" value="ECO:0007669"/>
    <property type="project" value="UniProtKB-UniRule"/>
</dbReference>
<comment type="similarity">
    <text evidence="5 6">Belongs to the FtsA/MreB family.</text>
</comment>
<gene>
    <name evidence="5" type="primary">ftsA</name>
    <name evidence="8" type="ORF">BCL74_2536</name>
</gene>
<evidence type="ECO:0000256" key="5">
    <source>
        <dbReference type="HAMAP-Rule" id="MF_02033"/>
    </source>
</evidence>
<dbReference type="InterPro" id="IPR020823">
    <property type="entry name" value="Cell_div_FtsA"/>
</dbReference>
<dbReference type="EMBL" id="RBIG01000002">
    <property type="protein sequence ID" value="RKQ70587.1"/>
    <property type="molecule type" value="Genomic_DNA"/>
</dbReference>
<name>A0A420WHZ0_9PROT</name>
<dbReference type="PANTHER" id="PTHR32432">
    <property type="entry name" value="CELL DIVISION PROTEIN FTSA-RELATED"/>
    <property type="match status" value="1"/>
</dbReference>
<comment type="function">
    <text evidence="5 6">Cell division protein that is involved in the assembly of the Z ring. May serve as a membrane anchor for the Z ring.</text>
</comment>
<dbReference type="Proteomes" id="UP000277424">
    <property type="component" value="Unassembled WGS sequence"/>
</dbReference>
<dbReference type="InterPro" id="IPR003494">
    <property type="entry name" value="SHS2_FtsA"/>
</dbReference>
<dbReference type="Pfam" id="PF02491">
    <property type="entry name" value="SHS2_FTSA"/>
    <property type="match status" value="1"/>
</dbReference>
<dbReference type="HAMAP" id="MF_02033">
    <property type="entry name" value="FtsA"/>
    <property type="match status" value="1"/>
</dbReference>
<evidence type="ECO:0000256" key="6">
    <source>
        <dbReference type="PIRNR" id="PIRNR003101"/>
    </source>
</evidence>
<feature type="domain" description="SHS2" evidence="7">
    <location>
        <begin position="13"/>
        <end position="198"/>
    </location>
</feature>
<dbReference type="CDD" id="cd24048">
    <property type="entry name" value="ASKHA_NBD_FtsA"/>
    <property type="match status" value="1"/>
</dbReference>
<evidence type="ECO:0000256" key="1">
    <source>
        <dbReference type="ARBA" id="ARBA00022475"/>
    </source>
</evidence>
<dbReference type="RefSeq" id="WP_008944367.1">
    <property type="nucleotide sequence ID" value="NZ_RBIG01000002.1"/>
</dbReference>
<dbReference type="GO" id="GO:0043093">
    <property type="term" value="P:FtsZ-dependent cytokinesis"/>
    <property type="evidence" value="ECO:0007669"/>
    <property type="project" value="UniProtKB-UniRule"/>
</dbReference>
<protein>
    <recommendedName>
        <fullName evidence="5 6">Cell division protein FtsA</fullName>
    </recommendedName>
</protein>
<comment type="subunit">
    <text evidence="5">Self-interacts. Interacts with FtsZ.</text>
</comment>
<comment type="caution">
    <text evidence="8">The sequence shown here is derived from an EMBL/GenBank/DDBJ whole genome shotgun (WGS) entry which is preliminary data.</text>
</comment>
<dbReference type="OrthoDB" id="9810567at2"/>
<organism evidence="8 9">
    <name type="scientific">Oceanibaculum indicum</name>
    <dbReference type="NCBI Taxonomy" id="526216"/>
    <lineage>
        <taxon>Bacteria</taxon>
        <taxon>Pseudomonadati</taxon>
        <taxon>Pseudomonadota</taxon>
        <taxon>Alphaproteobacteria</taxon>
        <taxon>Rhodospirillales</taxon>
        <taxon>Oceanibaculaceae</taxon>
        <taxon>Oceanibaculum</taxon>
    </lineage>
</organism>
<evidence type="ECO:0000256" key="2">
    <source>
        <dbReference type="ARBA" id="ARBA00022618"/>
    </source>
</evidence>
<dbReference type="SMART" id="SM00842">
    <property type="entry name" value="FtsA"/>
    <property type="match status" value="1"/>
</dbReference>
<dbReference type="Gene3D" id="3.30.420.40">
    <property type="match status" value="2"/>
</dbReference>
<proteinExistence type="inferred from homology"/>
<accession>A0A420WHZ0</accession>
<evidence type="ECO:0000313" key="8">
    <source>
        <dbReference type="EMBL" id="RKQ70587.1"/>
    </source>
</evidence>
<evidence type="ECO:0000256" key="3">
    <source>
        <dbReference type="ARBA" id="ARBA00023136"/>
    </source>
</evidence>
<evidence type="ECO:0000313" key="9">
    <source>
        <dbReference type="Proteomes" id="UP000277424"/>
    </source>
</evidence>
<dbReference type="NCBIfam" id="TIGR01174">
    <property type="entry name" value="ftsA"/>
    <property type="match status" value="1"/>
</dbReference>
<dbReference type="InterPro" id="IPR043129">
    <property type="entry name" value="ATPase_NBD"/>
</dbReference>
<comment type="subcellular location">
    <subcellularLocation>
        <location evidence="5">Cell membrane</location>
        <topology evidence="5">Peripheral membrane protein</topology>
        <orientation evidence="5">Cytoplasmic side</orientation>
    </subcellularLocation>
    <text evidence="5">Localizes to the Z ring in an FtsZ-dependent manner. Targeted to the membrane through a conserved C-terminal amphipathic helix.</text>
</comment>
<dbReference type="AlphaFoldDB" id="A0A420WHZ0"/>
<evidence type="ECO:0000256" key="4">
    <source>
        <dbReference type="ARBA" id="ARBA00023306"/>
    </source>
</evidence>
<sequence>MSKSLSKPRTGLVAALDIGTTKVACFIARIDHGVPRVVGIGHQVSRGLRSGAIVDMEAAEESILNAVHAAEKMANETVRQVVVNVSGGHPASHTIGVEVALGGQEIGERDVRRVLSQGRTQQEPEDRQLIHSIPIGFSIDGSRGIKDPRGMFGQRLGADIHVVSAQAGVLRNLTTVVQRCHLDIEALVVSPYASGLAALVEDEMELGVTVIDMGGGTTTVAVFFEGQVVFTDMVPIGGAHVTSDIARGLTTPLAEAERMKTLYGSAISSPLDDREVIDVPLVGEDRHTSPNHVPKSFLVSIIQPRLEETFEHVRSRLEISGFDKLAGRRVVLTGGASQLPGVRDMAQLVLDKQVRMGRPIRVHGLADSTGGPAFATCAGLLTYAVNEQIDAALLKRGDTEAPEGLMGRIGSWLRENF</sequence>
<keyword evidence="1 5" id="KW-1003">Cell membrane</keyword>
<dbReference type="PANTHER" id="PTHR32432:SF4">
    <property type="entry name" value="CELL DIVISION PROTEIN FTSA"/>
    <property type="match status" value="1"/>
</dbReference>
<dbReference type="InterPro" id="IPR050696">
    <property type="entry name" value="FtsA/MreB"/>
</dbReference>